<accession>A0ABW3SJV7</accession>
<dbReference type="Proteomes" id="UP001597211">
    <property type="component" value="Unassembled WGS sequence"/>
</dbReference>
<dbReference type="RefSeq" id="WP_178020365.1">
    <property type="nucleotide sequence ID" value="NZ_JAKSXN010000116.1"/>
</dbReference>
<protein>
    <submittedName>
        <fullName evidence="1">Response regulator</fullName>
    </submittedName>
</protein>
<evidence type="ECO:0000313" key="1">
    <source>
        <dbReference type="EMBL" id="MFD1184510.1"/>
    </source>
</evidence>
<name>A0ABW3SJV7_9BACL</name>
<organism evidence="1 2">
    <name type="scientific">Paenibacillus timonensis</name>
    <dbReference type="NCBI Taxonomy" id="225915"/>
    <lineage>
        <taxon>Bacteria</taxon>
        <taxon>Bacillati</taxon>
        <taxon>Bacillota</taxon>
        <taxon>Bacilli</taxon>
        <taxon>Bacillales</taxon>
        <taxon>Paenibacillaceae</taxon>
        <taxon>Paenibacillus</taxon>
    </lineage>
</organism>
<evidence type="ECO:0000313" key="2">
    <source>
        <dbReference type="Proteomes" id="UP001597211"/>
    </source>
</evidence>
<comment type="caution">
    <text evidence="1">The sequence shown here is derived from an EMBL/GenBank/DDBJ whole genome shotgun (WGS) entry which is preliminary data.</text>
</comment>
<proteinExistence type="predicted"/>
<dbReference type="EMBL" id="JBHTKZ010000105">
    <property type="protein sequence ID" value="MFD1184510.1"/>
    <property type="molecule type" value="Genomic_DNA"/>
</dbReference>
<gene>
    <name evidence="1" type="ORF">ACFQ2Z_24580</name>
</gene>
<dbReference type="SUPFAM" id="SSF52172">
    <property type="entry name" value="CheY-like"/>
    <property type="match status" value="1"/>
</dbReference>
<reference evidence="2" key="1">
    <citation type="journal article" date="2019" name="Int. J. Syst. Evol. Microbiol.">
        <title>The Global Catalogue of Microorganisms (GCM) 10K type strain sequencing project: providing services to taxonomists for standard genome sequencing and annotation.</title>
        <authorList>
            <consortium name="The Broad Institute Genomics Platform"/>
            <consortium name="The Broad Institute Genome Sequencing Center for Infectious Disease"/>
            <person name="Wu L."/>
            <person name="Ma J."/>
        </authorList>
    </citation>
    <scope>NUCLEOTIDE SEQUENCE [LARGE SCALE GENOMIC DNA]</scope>
    <source>
        <strain evidence="2">CCUG 48216</strain>
    </source>
</reference>
<dbReference type="InterPro" id="IPR011006">
    <property type="entry name" value="CheY-like_superfamily"/>
</dbReference>
<sequence length="172" mass="20165">MALKGFYIEDDLSNITSYGQFFEEADIEILHEGKLLESPDDYYDLICKYDVNFVIIDNHLEKQGVSYDGFDVLKSIRKHDSSIYILLLTNFSYDDKSIQELGEFDQTIKKDDFVKQFDGIINRIRRATYRKEVDEFQAEVQRGLDKKQEIVDAQLQELKKISNSLDKLVKKD</sequence>
<dbReference type="Gene3D" id="3.40.50.2300">
    <property type="match status" value="1"/>
</dbReference>
<keyword evidence="2" id="KW-1185">Reference proteome</keyword>